<keyword evidence="2" id="KW-0479">Metal-binding</keyword>
<dbReference type="GO" id="GO:0046872">
    <property type="term" value="F:metal ion binding"/>
    <property type="evidence" value="ECO:0007669"/>
    <property type="project" value="UniProtKB-KW"/>
</dbReference>
<dbReference type="OrthoDB" id="9807210at2"/>
<dbReference type="Gene3D" id="2.30.40.10">
    <property type="entry name" value="Urease, subunit C, domain 1"/>
    <property type="match status" value="1"/>
</dbReference>
<evidence type="ECO:0000256" key="1">
    <source>
        <dbReference type="ARBA" id="ARBA00006745"/>
    </source>
</evidence>
<dbReference type="EMBL" id="WEHX01000002">
    <property type="protein sequence ID" value="KAB7663070.1"/>
    <property type="molecule type" value="Genomic_DNA"/>
</dbReference>
<dbReference type="Gene3D" id="3.20.20.140">
    <property type="entry name" value="Metal-dependent hydrolases"/>
    <property type="match status" value="1"/>
</dbReference>
<dbReference type="Pfam" id="PF01979">
    <property type="entry name" value="Amidohydro_1"/>
    <property type="match status" value="1"/>
</dbReference>
<dbReference type="GO" id="GO:0016814">
    <property type="term" value="F:hydrolase activity, acting on carbon-nitrogen (but not peptide) bonds, in cyclic amidines"/>
    <property type="evidence" value="ECO:0007669"/>
    <property type="project" value="UniProtKB-ARBA"/>
</dbReference>
<comment type="caution">
    <text evidence="6">The sequence shown here is derived from an EMBL/GenBank/DDBJ whole genome shotgun (WGS) entry which is preliminary data.</text>
</comment>
<dbReference type="AlphaFoldDB" id="A0A6I1EZC3"/>
<comment type="similarity">
    <text evidence="1">Belongs to the metallo-dependent hydrolases superfamily. ATZ/TRZ family.</text>
</comment>
<dbReference type="InterPro" id="IPR006680">
    <property type="entry name" value="Amidohydro-rel"/>
</dbReference>
<feature type="domain" description="Amidohydrolase-related" evidence="5">
    <location>
        <begin position="116"/>
        <end position="464"/>
    </location>
</feature>
<protein>
    <submittedName>
        <fullName evidence="6">TRZ/ATZ family hydrolase</fullName>
    </submittedName>
</protein>
<evidence type="ECO:0000256" key="4">
    <source>
        <dbReference type="ARBA" id="ARBA00022833"/>
    </source>
</evidence>
<dbReference type="SUPFAM" id="SSF51556">
    <property type="entry name" value="Metallo-dependent hydrolases"/>
    <property type="match status" value="1"/>
</dbReference>
<evidence type="ECO:0000256" key="2">
    <source>
        <dbReference type="ARBA" id="ARBA00022723"/>
    </source>
</evidence>
<name>A0A6I1EZC3_9BURK</name>
<keyword evidence="4" id="KW-0862">Zinc</keyword>
<keyword evidence="3 6" id="KW-0378">Hydrolase</keyword>
<reference evidence="6 7" key="1">
    <citation type="submission" date="2019-10" db="EMBL/GenBank/DDBJ databases">
        <title>Genome diversity of Sutterella seckii.</title>
        <authorList>
            <person name="Chaplin A.V."/>
            <person name="Sokolova S.R."/>
            <person name="Mosin K.A."/>
            <person name="Ivanova E.L."/>
            <person name="Kochetkova T.O."/>
            <person name="Goltsov A.Y."/>
            <person name="Trofimov D.Y."/>
            <person name="Efimov B.A."/>
        </authorList>
    </citation>
    <scope>NUCLEOTIDE SEQUENCE [LARGE SCALE GENOMIC DNA]</scope>
    <source>
        <strain evidence="6 7">ASD393</strain>
    </source>
</reference>
<dbReference type="InterPro" id="IPR011059">
    <property type="entry name" value="Metal-dep_hydrolase_composite"/>
</dbReference>
<dbReference type="GO" id="GO:0019239">
    <property type="term" value="F:deaminase activity"/>
    <property type="evidence" value="ECO:0007669"/>
    <property type="project" value="UniProtKB-ARBA"/>
</dbReference>
<dbReference type="NCBIfam" id="NF006549">
    <property type="entry name" value="PRK09045.1"/>
    <property type="match status" value="1"/>
</dbReference>
<evidence type="ECO:0000313" key="6">
    <source>
        <dbReference type="EMBL" id="KAB7663070.1"/>
    </source>
</evidence>
<proteinExistence type="inferred from homology"/>
<evidence type="ECO:0000256" key="3">
    <source>
        <dbReference type="ARBA" id="ARBA00022801"/>
    </source>
</evidence>
<sequence length="494" mass="53137">MHAGAGRLRQYQKRVILSASIHFPSRTNGRRESLSGVSPAPSLLPPFSFPQKRKEVLNADTIIEARWVIPVAPKGVILENTSVVIADGRIIDLLPISEARTKYSAPEVVSLPESALLPGFVNLHSHAAMNLVRGLGADLPLMDWLTKKIWPAEGKLMSPEFVREGSWLAGLEMAAGGVTTTSDHYFFPKAAAEGLRSAGLRCAVSGIVIGFPSAWAKNNAEYLEKSEALIREFEGDRFIRTTIAPHAPYTVSDDSLKACAAISDRYGVPIHMHVNETAGEVADSLRDHGERPIERLRRCGLLNDRLIAVHSVHANDDDIRAMAAARSSACHCPCSNLKLASGFAPVAKFLAAGVNLGIGTDGAASNDKLDMLGETRLAAMLAKAVAGDPTAAPVFDMLEAATLGGARALKWEREIGSLEKGKAADMFAICLGTPESLPVQDPAAQILYSAGRECITHTWVDGSLIMEKSQQTVYPDPQAIERARSLAAKWQSRI</sequence>
<dbReference type="FunFam" id="3.20.20.140:FF:000014">
    <property type="entry name" value="5-methylthioadenosine/S-adenosylhomocysteine deaminase"/>
    <property type="match status" value="1"/>
</dbReference>
<dbReference type="CDD" id="cd01298">
    <property type="entry name" value="ATZ_TRZ_like"/>
    <property type="match status" value="1"/>
</dbReference>
<dbReference type="PANTHER" id="PTHR43794">
    <property type="entry name" value="AMINOHYDROLASE SSNA-RELATED"/>
    <property type="match status" value="1"/>
</dbReference>
<dbReference type="Proteomes" id="UP000430564">
    <property type="component" value="Unassembled WGS sequence"/>
</dbReference>
<accession>A0A6I1EZC3</accession>
<gene>
    <name evidence="6" type="ORF">GBM95_00775</name>
</gene>
<evidence type="ECO:0000313" key="7">
    <source>
        <dbReference type="Proteomes" id="UP000430564"/>
    </source>
</evidence>
<dbReference type="SUPFAM" id="SSF51338">
    <property type="entry name" value="Composite domain of metallo-dependent hydrolases"/>
    <property type="match status" value="1"/>
</dbReference>
<evidence type="ECO:0000259" key="5">
    <source>
        <dbReference type="Pfam" id="PF01979"/>
    </source>
</evidence>
<dbReference type="InterPro" id="IPR050287">
    <property type="entry name" value="MTA/SAH_deaminase"/>
</dbReference>
<organism evidence="6 7">
    <name type="scientific">Sutterella seckii</name>
    <dbReference type="NCBI Taxonomy" id="1944635"/>
    <lineage>
        <taxon>Bacteria</taxon>
        <taxon>Pseudomonadati</taxon>
        <taxon>Pseudomonadota</taxon>
        <taxon>Betaproteobacteria</taxon>
        <taxon>Burkholderiales</taxon>
        <taxon>Sutterellaceae</taxon>
        <taxon>Sutterella</taxon>
    </lineage>
</organism>
<dbReference type="InterPro" id="IPR032466">
    <property type="entry name" value="Metal_Hydrolase"/>
</dbReference>
<dbReference type="PANTHER" id="PTHR43794:SF11">
    <property type="entry name" value="AMIDOHYDROLASE-RELATED DOMAIN-CONTAINING PROTEIN"/>
    <property type="match status" value="1"/>
</dbReference>